<evidence type="ECO:0008006" key="3">
    <source>
        <dbReference type="Google" id="ProtNLM"/>
    </source>
</evidence>
<organism evidence="1 2">
    <name type="scientific">Staphylococcus lutrae</name>
    <dbReference type="NCBI Taxonomy" id="155085"/>
    <lineage>
        <taxon>Bacteria</taxon>
        <taxon>Bacillati</taxon>
        <taxon>Bacillota</taxon>
        <taxon>Bacilli</taxon>
        <taxon>Bacillales</taxon>
        <taxon>Staphylococcaceae</taxon>
        <taxon>Staphylococcus</taxon>
    </lineage>
</organism>
<evidence type="ECO:0000313" key="2">
    <source>
        <dbReference type="Proteomes" id="UP000242864"/>
    </source>
</evidence>
<gene>
    <name evidence="1" type="ORF">B5P37_06530</name>
</gene>
<dbReference type="Pfam" id="PF17279">
    <property type="entry name" value="DUF5344"/>
    <property type="match status" value="1"/>
</dbReference>
<evidence type="ECO:0000313" key="1">
    <source>
        <dbReference type="EMBL" id="ARJ50998.1"/>
    </source>
</evidence>
<reference evidence="1 2" key="1">
    <citation type="submission" date="2017-04" db="EMBL/GenBank/DDBJ databases">
        <authorList>
            <person name="Veseli I.A."/>
            <person name="Tang C."/>
            <person name="Pombert J.-F."/>
        </authorList>
    </citation>
    <scope>NUCLEOTIDE SEQUENCE [LARGE SCALE GENOMIC DNA]</scope>
    <source>
        <strain evidence="1 2">ATCC 700373</strain>
    </source>
</reference>
<protein>
    <recommendedName>
        <fullName evidence="3">TIGR04197 family type VII secretion effector</fullName>
    </recommendedName>
</protein>
<dbReference type="AlphaFoldDB" id="A0AAC9RRI9"/>
<sequence length="90" mass="10168">MVIKLGETDVTALIDKMKTSANQLSISGSEVNLTETNMITFKEYEEMFEVYKAALDNYKHIVIQDSEAMLGTVEAIVKHDRDIANQINKE</sequence>
<accession>A0AAC9RRI9</accession>
<dbReference type="EMBL" id="CP020773">
    <property type="protein sequence ID" value="ARJ50998.1"/>
    <property type="molecule type" value="Genomic_DNA"/>
</dbReference>
<dbReference type="KEGG" id="slz:B5P37_06530"/>
<dbReference type="Proteomes" id="UP000242864">
    <property type="component" value="Chromosome"/>
</dbReference>
<name>A0AAC9RRI9_9STAP</name>
<dbReference type="RefSeq" id="WP_085237472.1">
    <property type="nucleotide sequence ID" value="NZ_CP020773.1"/>
</dbReference>
<proteinExistence type="predicted"/>
<dbReference type="InterPro" id="IPR046318">
    <property type="entry name" value="DUF5344"/>
</dbReference>
<keyword evidence="2" id="KW-1185">Reference proteome</keyword>